<reference evidence="2" key="1">
    <citation type="journal article" date="2017" name="Nat. Ecol. Evol.">
        <title>Genome expansion and lineage-specific genetic innovations in the forest pathogenic fungi Armillaria.</title>
        <authorList>
            <person name="Sipos G."/>
            <person name="Prasanna A.N."/>
            <person name="Walter M.C."/>
            <person name="O'Connor E."/>
            <person name="Balint B."/>
            <person name="Krizsan K."/>
            <person name="Kiss B."/>
            <person name="Hess J."/>
            <person name="Varga T."/>
            <person name="Slot J."/>
            <person name="Riley R."/>
            <person name="Boka B."/>
            <person name="Rigling D."/>
            <person name="Barry K."/>
            <person name="Lee J."/>
            <person name="Mihaltcheva S."/>
            <person name="LaButti K."/>
            <person name="Lipzen A."/>
            <person name="Waldron R."/>
            <person name="Moloney N.M."/>
            <person name="Sperisen C."/>
            <person name="Kredics L."/>
            <person name="Vagvoelgyi C."/>
            <person name="Patrignani A."/>
            <person name="Fitzpatrick D."/>
            <person name="Nagy I."/>
            <person name="Doyle S."/>
            <person name="Anderson J.B."/>
            <person name="Grigoriev I.V."/>
            <person name="Gueldener U."/>
            <person name="Muensterkoetter M."/>
            <person name="Nagy L.G."/>
        </authorList>
    </citation>
    <scope>NUCLEOTIDE SEQUENCE [LARGE SCALE GENOMIC DNA]</scope>
    <source>
        <strain evidence="2">28-4</strain>
    </source>
</reference>
<evidence type="ECO:0000313" key="1">
    <source>
        <dbReference type="EMBL" id="PBK69405.1"/>
    </source>
</evidence>
<protein>
    <submittedName>
        <fullName evidence="1">Uncharacterized protein</fullName>
    </submittedName>
</protein>
<sequence length="264" mass="28794">MNGKETVCPTSYTRHRLDQAEESIPLIASCATLRHISTPIPTESDMTEIDGVSVLAWADSPRDCSNFPVPPPEARPIGRTKTAESHALLRTPIGPLEAVPNPTYPMDVSSEPNVTPLSGPCLPLSLGAKEELEYLSAPHPTSIPPHDIDAITGIAPEQFSHSLLRTHYSYHPGQPPLCDPLKWCQHQQLPMGSLDGRCRAFWLGAGVTTTELQSILAQSGAGNTGYIVRFCFRQDIDGSNDVQKGETNSDILIYTMSKRKNGKR</sequence>
<dbReference type="AlphaFoldDB" id="A0A2H3BEV4"/>
<dbReference type="Proteomes" id="UP000218334">
    <property type="component" value="Unassembled WGS sequence"/>
</dbReference>
<name>A0A2H3BEV4_9AGAR</name>
<dbReference type="EMBL" id="KZ293429">
    <property type="protein sequence ID" value="PBK69405.1"/>
    <property type="molecule type" value="Genomic_DNA"/>
</dbReference>
<gene>
    <name evidence="1" type="ORF">ARMSODRAFT_975136</name>
</gene>
<organism evidence="1 2">
    <name type="scientific">Armillaria solidipes</name>
    <dbReference type="NCBI Taxonomy" id="1076256"/>
    <lineage>
        <taxon>Eukaryota</taxon>
        <taxon>Fungi</taxon>
        <taxon>Dikarya</taxon>
        <taxon>Basidiomycota</taxon>
        <taxon>Agaricomycotina</taxon>
        <taxon>Agaricomycetes</taxon>
        <taxon>Agaricomycetidae</taxon>
        <taxon>Agaricales</taxon>
        <taxon>Marasmiineae</taxon>
        <taxon>Physalacriaceae</taxon>
        <taxon>Armillaria</taxon>
    </lineage>
</organism>
<evidence type="ECO:0000313" key="2">
    <source>
        <dbReference type="Proteomes" id="UP000218334"/>
    </source>
</evidence>
<proteinExistence type="predicted"/>
<keyword evidence="2" id="KW-1185">Reference proteome</keyword>
<accession>A0A2H3BEV4</accession>